<evidence type="ECO:0000313" key="4">
    <source>
        <dbReference type="Proteomes" id="UP001176891"/>
    </source>
</evidence>
<dbReference type="EC" id="2.4.-.-" evidence="3"/>
<reference evidence="3" key="1">
    <citation type="submission" date="2023-07" db="EMBL/GenBank/DDBJ databases">
        <title>Two novel species in the genus Flavivirga.</title>
        <authorList>
            <person name="Kwon K."/>
        </authorList>
    </citation>
    <scope>NUCLEOTIDE SEQUENCE</scope>
    <source>
        <strain evidence="3">KACC 14157</strain>
    </source>
</reference>
<dbReference type="InterPro" id="IPR001296">
    <property type="entry name" value="Glyco_trans_1"/>
</dbReference>
<dbReference type="RefSeq" id="WP_303280890.1">
    <property type="nucleotide sequence ID" value="NZ_BAABCZ010000016.1"/>
</dbReference>
<accession>A0ABT8WXG7</accession>
<dbReference type="EMBL" id="JAUOEM010000001">
    <property type="protein sequence ID" value="MDO5986374.1"/>
    <property type="molecule type" value="Genomic_DNA"/>
</dbReference>
<dbReference type="Pfam" id="PF13439">
    <property type="entry name" value="Glyco_transf_4"/>
    <property type="match status" value="1"/>
</dbReference>
<name>A0ABT8WXG7_9FLAO</name>
<keyword evidence="3" id="KW-0808">Transferase</keyword>
<feature type="domain" description="Glycosyltransferase subfamily 4-like N-terminal" evidence="2">
    <location>
        <begin position="77"/>
        <end position="167"/>
    </location>
</feature>
<dbReference type="SUPFAM" id="SSF53756">
    <property type="entry name" value="UDP-Glycosyltransferase/glycogen phosphorylase"/>
    <property type="match status" value="1"/>
</dbReference>
<protein>
    <submittedName>
        <fullName evidence="3">Glycosyltransferase</fullName>
        <ecNumber evidence="3">2.4.-.-</ecNumber>
    </submittedName>
</protein>
<keyword evidence="3" id="KW-0328">Glycosyltransferase</keyword>
<dbReference type="Proteomes" id="UP001176891">
    <property type="component" value="Unassembled WGS sequence"/>
</dbReference>
<dbReference type="GO" id="GO:0016757">
    <property type="term" value="F:glycosyltransferase activity"/>
    <property type="evidence" value="ECO:0007669"/>
    <property type="project" value="UniProtKB-KW"/>
</dbReference>
<evidence type="ECO:0000259" key="1">
    <source>
        <dbReference type="Pfam" id="PF00534"/>
    </source>
</evidence>
<sequence>MDLQKNRIAIISPLKNSYSETFIQEQKNGLKGEVFYYYDGTLPKYLENYGLLLTPYISIVNKLKRLLGFNKFTAKETAFLKSLKRNKIQAVLAQYGPTGHKILNICKSLKLPLIVHFHGYDASVKSIIEEHNNYKELFKYASKVIVVSQQMHRNLITLGCDVEKVVYNPCTPHDIFFEIEPKFTKKQFISVGRFTNKKAPYYTILAFKKVVELHSDAQLIMAGDGGLLNTCKNLVLLYGLQNNVQFVGIINRDEYIDLLKESLAFVQHSIIAADGDSEGTPVAILEASAAGLPVVSTIHAGIPDVIEHGETGLLSNEHDVNTMYENMLKLITNLILVKQLGASGKAKIKAQFNLDKHLEVLQKTIESA</sequence>
<organism evidence="3 4">
    <name type="scientific">Flavivirga amylovorans</name>
    <dbReference type="NCBI Taxonomy" id="870486"/>
    <lineage>
        <taxon>Bacteria</taxon>
        <taxon>Pseudomonadati</taxon>
        <taxon>Bacteroidota</taxon>
        <taxon>Flavobacteriia</taxon>
        <taxon>Flavobacteriales</taxon>
        <taxon>Flavobacteriaceae</taxon>
        <taxon>Flavivirga</taxon>
    </lineage>
</organism>
<evidence type="ECO:0000313" key="3">
    <source>
        <dbReference type="EMBL" id="MDO5986374.1"/>
    </source>
</evidence>
<evidence type="ECO:0000259" key="2">
    <source>
        <dbReference type="Pfam" id="PF13439"/>
    </source>
</evidence>
<comment type="caution">
    <text evidence="3">The sequence shown here is derived from an EMBL/GenBank/DDBJ whole genome shotgun (WGS) entry which is preliminary data.</text>
</comment>
<dbReference type="Pfam" id="PF00534">
    <property type="entry name" value="Glycos_transf_1"/>
    <property type="match status" value="1"/>
</dbReference>
<dbReference type="InterPro" id="IPR028098">
    <property type="entry name" value="Glyco_trans_4-like_N"/>
</dbReference>
<dbReference type="PANTHER" id="PTHR12526">
    <property type="entry name" value="GLYCOSYLTRANSFERASE"/>
    <property type="match status" value="1"/>
</dbReference>
<gene>
    <name evidence="3" type="ORF">Q4Q39_03055</name>
</gene>
<feature type="domain" description="Glycosyl transferase family 1" evidence="1">
    <location>
        <begin position="177"/>
        <end position="345"/>
    </location>
</feature>
<proteinExistence type="predicted"/>
<dbReference type="Gene3D" id="3.40.50.2000">
    <property type="entry name" value="Glycogen Phosphorylase B"/>
    <property type="match status" value="2"/>
</dbReference>
<keyword evidence="4" id="KW-1185">Reference proteome</keyword>
<dbReference type="PANTHER" id="PTHR12526:SF630">
    <property type="entry name" value="GLYCOSYLTRANSFERASE"/>
    <property type="match status" value="1"/>
</dbReference>